<dbReference type="OrthoDB" id="261614at2759"/>
<dbReference type="InParanoid" id="A0A1X7T075"/>
<dbReference type="Gene3D" id="3.90.320.10">
    <property type="match status" value="1"/>
</dbReference>
<dbReference type="InterPro" id="IPR034720">
    <property type="entry name" value="Viral_alk_exo"/>
</dbReference>
<evidence type="ECO:0000256" key="3">
    <source>
        <dbReference type="ARBA" id="ARBA00022801"/>
    </source>
</evidence>
<evidence type="ECO:0000256" key="4">
    <source>
        <dbReference type="ARBA" id="ARBA00022839"/>
    </source>
</evidence>
<dbReference type="SUPFAM" id="SSF52980">
    <property type="entry name" value="Restriction endonuclease-like"/>
    <property type="match status" value="1"/>
</dbReference>
<dbReference type="GO" id="GO:0004527">
    <property type="term" value="F:exonuclease activity"/>
    <property type="evidence" value="ECO:0007669"/>
    <property type="project" value="UniProtKB-KW"/>
</dbReference>
<dbReference type="PANTHER" id="PTHR47526">
    <property type="entry name" value="ATP-DEPENDENT DNA HELICASE"/>
    <property type="match status" value="1"/>
</dbReference>
<dbReference type="EnsemblMetazoa" id="Aqu2.1.07845_001">
    <property type="protein sequence ID" value="Aqu2.1.07845_001"/>
    <property type="gene ID" value="Aqu2.1.07845"/>
</dbReference>
<dbReference type="InterPro" id="IPR007527">
    <property type="entry name" value="Znf_SWIM"/>
</dbReference>
<dbReference type="OMA" id="MITHASF"/>
<dbReference type="InterPro" id="IPR011604">
    <property type="entry name" value="PDDEXK-like_dom_sf"/>
</dbReference>
<evidence type="ECO:0000313" key="7">
    <source>
        <dbReference type="EnsemblMetazoa" id="Aqu2.1.07845_001"/>
    </source>
</evidence>
<keyword evidence="5" id="KW-0863">Zinc-finger</keyword>
<dbReference type="PROSITE" id="PS50966">
    <property type="entry name" value="ZF_SWIM"/>
    <property type="match status" value="1"/>
</dbReference>
<dbReference type="AlphaFoldDB" id="A0A1X7T075"/>
<organism evidence="7">
    <name type="scientific">Amphimedon queenslandica</name>
    <name type="common">Sponge</name>
    <dbReference type="NCBI Taxonomy" id="400682"/>
    <lineage>
        <taxon>Eukaryota</taxon>
        <taxon>Metazoa</taxon>
        <taxon>Porifera</taxon>
        <taxon>Demospongiae</taxon>
        <taxon>Heteroscleromorpha</taxon>
        <taxon>Haplosclerida</taxon>
        <taxon>Niphatidae</taxon>
        <taxon>Amphimedon</taxon>
    </lineage>
</organism>
<evidence type="ECO:0000259" key="6">
    <source>
        <dbReference type="PROSITE" id="PS50966"/>
    </source>
</evidence>
<keyword evidence="1" id="KW-0540">Nuclease</keyword>
<evidence type="ECO:0000256" key="1">
    <source>
        <dbReference type="ARBA" id="ARBA00022722"/>
    </source>
</evidence>
<sequence>MASRYQRKIDLLFNNSSLSPLDPLQIPDIDWIDDPRKWPKLEFGQIGWVQTVFLFFIPGTDKCILKAKVKPSQRMNDHPHIAWVGLQLNGDIINAHCSCMAGVGETCSHVAAILFKVEAFNRLELGKSSCTSLPCVWNQTFTKNVESLYLSKVKPARADDIKFFKPRHQKSTSVTATGSQSGSSGVVCELDQPQLDKKKFLDALFACSPNSAIFSVMYGYIDMSLVAVEADTEVNLPMQLFNLYQPSYSQLPLTDLSQVVATTFNKYLRVTQAECDFLESSTRGQSSSYLWHDYRRGLITSSHFHSVLHHTGRAYPTSIVQTIMQYKSLSSYIPSLKWGREHEDIARKEYAKYMITHASFTVQESGLVINASYPFIGARSPDGIEVLPPLLHSKNQ</sequence>
<dbReference type="GO" id="GO:0004519">
    <property type="term" value="F:endonuclease activity"/>
    <property type="evidence" value="ECO:0007669"/>
    <property type="project" value="UniProtKB-KW"/>
</dbReference>
<keyword evidence="3" id="KW-0378">Hydrolase</keyword>
<dbReference type="GO" id="GO:0008270">
    <property type="term" value="F:zinc ion binding"/>
    <property type="evidence" value="ECO:0007669"/>
    <property type="project" value="UniProtKB-KW"/>
</dbReference>
<protein>
    <recommendedName>
        <fullName evidence="6">SWIM-type domain-containing protein</fullName>
    </recommendedName>
</protein>
<evidence type="ECO:0000256" key="5">
    <source>
        <dbReference type="PROSITE-ProRule" id="PRU00325"/>
    </source>
</evidence>
<dbReference type="GO" id="GO:0006281">
    <property type="term" value="P:DNA repair"/>
    <property type="evidence" value="ECO:0007669"/>
    <property type="project" value="UniProtKB-ARBA"/>
</dbReference>
<reference evidence="7" key="1">
    <citation type="submission" date="2017-05" db="UniProtKB">
        <authorList>
            <consortium name="EnsemblMetazoa"/>
        </authorList>
    </citation>
    <scope>IDENTIFICATION</scope>
</reference>
<keyword evidence="5" id="KW-0862">Zinc</keyword>
<keyword evidence="4" id="KW-0269">Exonuclease</keyword>
<keyword evidence="2" id="KW-0255">Endonuclease</keyword>
<accession>A0A1X7T075</accession>
<dbReference type="CDD" id="cd22343">
    <property type="entry name" value="PDDEXK_lambda_exonuclease-like"/>
    <property type="match status" value="1"/>
</dbReference>
<dbReference type="Pfam" id="PF01771">
    <property type="entry name" value="Viral_alk_exo"/>
    <property type="match status" value="1"/>
</dbReference>
<proteinExistence type="predicted"/>
<evidence type="ECO:0000256" key="2">
    <source>
        <dbReference type="ARBA" id="ARBA00022759"/>
    </source>
</evidence>
<dbReference type="PANTHER" id="PTHR47526:SF4">
    <property type="entry name" value="SWIM-TYPE DOMAIN-CONTAINING PROTEIN"/>
    <property type="match status" value="1"/>
</dbReference>
<keyword evidence="5" id="KW-0479">Metal-binding</keyword>
<feature type="domain" description="SWIM-type" evidence="6">
    <location>
        <begin position="82"/>
        <end position="118"/>
    </location>
</feature>
<dbReference type="InterPro" id="IPR011335">
    <property type="entry name" value="Restrct_endonuc-II-like"/>
</dbReference>
<name>A0A1X7T075_AMPQE</name>